<protein>
    <submittedName>
        <fullName evidence="1">Uncharacterized protein</fullName>
    </submittedName>
</protein>
<organism evidence="1 2">
    <name type="scientific">Nephila pilipes</name>
    <name type="common">Giant wood spider</name>
    <name type="synonym">Nephila maculata</name>
    <dbReference type="NCBI Taxonomy" id="299642"/>
    <lineage>
        <taxon>Eukaryota</taxon>
        <taxon>Metazoa</taxon>
        <taxon>Ecdysozoa</taxon>
        <taxon>Arthropoda</taxon>
        <taxon>Chelicerata</taxon>
        <taxon>Arachnida</taxon>
        <taxon>Araneae</taxon>
        <taxon>Araneomorphae</taxon>
        <taxon>Entelegynae</taxon>
        <taxon>Araneoidea</taxon>
        <taxon>Nephilidae</taxon>
        <taxon>Nephila</taxon>
    </lineage>
</organism>
<dbReference type="AlphaFoldDB" id="A0A8X6PL61"/>
<comment type="caution">
    <text evidence="1">The sequence shown here is derived from an EMBL/GenBank/DDBJ whole genome shotgun (WGS) entry which is preliminary data.</text>
</comment>
<keyword evidence="2" id="KW-1185">Reference proteome</keyword>
<gene>
    <name evidence="1" type="ORF">NPIL_382151</name>
</gene>
<dbReference type="Proteomes" id="UP000887013">
    <property type="component" value="Unassembled WGS sequence"/>
</dbReference>
<sequence>MFSQRRIYDENRIRIRKEDFRSLFTGDLFAILITKGLHNTKSTVVLQIREKDLEEGVLLNRWDVYRGMKDNSYKKVNKRPKGTQEKEKSDYRCYANKKGAMQVKPISVSVGRVVV</sequence>
<name>A0A8X6PL61_NEPPI</name>
<proteinExistence type="predicted"/>
<evidence type="ECO:0000313" key="2">
    <source>
        <dbReference type="Proteomes" id="UP000887013"/>
    </source>
</evidence>
<accession>A0A8X6PL61</accession>
<evidence type="ECO:0000313" key="1">
    <source>
        <dbReference type="EMBL" id="GFT73289.1"/>
    </source>
</evidence>
<reference evidence="1" key="1">
    <citation type="submission" date="2020-08" db="EMBL/GenBank/DDBJ databases">
        <title>Multicomponent nature underlies the extraordinary mechanical properties of spider dragline silk.</title>
        <authorList>
            <person name="Kono N."/>
            <person name="Nakamura H."/>
            <person name="Mori M."/>
            <person name="Yoshida Y."/>
            <person name="Ohtoshi R."/>
            <person name="Malay A.D."/>
            <person name="Moran D.A.P."/>
            <person name="Tomita M."/>
            <person name="Numata K."/>
            <person name="Arakawa K."/>
        </authorList>
    </citation>
    <scope>NUCLEOTIDE SEQUENCE</scope>
</reference>
<dbReference type="EMBL" id="BMAW01070443">
    <property type="protein sequence ID" value="GFT73289.1"/>
    <property type="molecule type" value="Genomic_DNA"/>
</dbReference>